<protein>
    <submittedName>
        <fullName evidence="10">Peptidase, M13 family</fullName>
    </submittedName>
</protein>
<evidence type="ECO:0000256" key="5">
    <source>
        <dbReference type="ARBA" id="ARBA00022801"/>
    </source>
</evidence>
<dbReference type="AlphaFoldDB" id="A0A0E3QJY8"/>
<accession>A0A0E3QJY8</accession>
<keyword evidence="3" id="KW-0645">Protease</keyword>
<evidence type="ECO:0000313" key="11">
    <source>
        <dbReference type="Proteomes" id="UP000033038"/>
    </source>
</evidence>
<dbReference type="GeneID" id="24823398"/>
<sequence>MKKNGIISLFTFGILLVNTLTIVVLGSSETLRSNMSTSEKEKAFDPESMNLSIKPGDDFYEYAEGDWIKNHPVPPDKSRYGEFAIVKDRNYDRVKEIMERAASNTSAPDGSLEQKIGRFYSMGMNNATLEKQHLDSIKSELKMIDNISNASDLQTVSTQMMEYDLDTFFSMYAAPDKKNSKIMIATLTQGGLGLPDRDFYFRQDNESIKIREQYLTHVTRMFVFLGDSPEIAENNARTVMRIETRLANASFTNVEDNDEVKTYNKMSLEELQAFAPGINWSCLFVSLGHPDVAEVNVRNPSYFKELSSALQDENIDDWKTFLRWKLILGTSPYLSSDVEEEHFDFYGRKLNGQQEMKPRWKRVIDAENEAMGEAVGRVYVDRYFDPGSRARMQEMVLNLKTAFRERIQDLTWMEPETKKEALKKLEVLEVQVGYPDEWLNYSELEVKNDSYAMNVLRASKFKFHHGPSGLDRIGQPVNRKLWEMNPQETNAYADYNKIIIVFPAGILQPPFFNKDADDAVNYGAIGAIIGHEMTHHFDSQGRKFDASGNLTDWWTQEDADNFNKSTEVLVDEYNRFEVLPGLYVNGNLTLPENVADFGGLTVAYHAYKLSLKEEPDIIDGFTGDQRFFLGFTQVWRESDTNELLRTLVLTDTHSPARFRVNGVVFNVPEFYRAFPNVNPSDKLYRPESERPVIW</sequence>
<dbReference type="EMBL" id="CP009526">
    <property type="protein sequence ID" value="AKB51152.1"/>
    <property type="molecule type" value="Genomic_DNA"/>
</dbReference>
<comment type="similarity">
    <text evidence="2">Belongs to the peptidase M13 family.</text>
</comment>
<keyword evidence="6" id="KW-0862">Zinc</keyword>
<evidence type="ECO:0000313" key="10">
    <source>
        <dbReference type="EMBL" id="AKB51152.1"/>
    </source>
</evidence>
<dbReference type="Pfam" id="PF05649">
    <property type="entry name" value="Peptidase_M13_N"/>
    <property type="match status" value="1"/>
</dbReference>
<dbReference type="GO" id="GO:0046872">
    <property type="term" value="F:metal ion binding"/>
    <property type="evidence" value="ECO:0007669"/>
    <property type="project" value="UniProtKB-KW"/>
</dbReference>
<gene>
    <name evidence="10" type="ORF">MSBRW_1899</name>
</gene>
<evidence type="ECO:0000256" key="3">
    <source>
        <dbReference type="ARBA" id="ARBA00022670"/>
    </source>
</evidence>
<dbReference type="KEGG" id="mbw:MSBRW_1899"/>
<dbReference type="PANTHER" id="PTHR11733:SF167">
    <property type="entry name" value="FI17812P1-RELATED"/>
    <property type="match status" value="1"/>
</dbReference>
<feature type="domain" description="Peptidase M13 N-terminal" evidence="9">
    <location>
        <begin position="55"/>
        <end position="435"/>
    </location>
</feature>
<feature type="domain" description="Peptidase M13 C-terminal" evidence="8">
    <location>
        <begin position="490"/>
        <end position="688"/>
    </location>
</feature>
<dbReference type="GO" id="GO:0016485">
    <property type="term" value="P:protein processing"/>
    <property type="evidence" value="ECO:0007669"/>
    <property type="project" value="TreeGrafter"/>
</dbReference>
<evidence type="ECO:0000256" key="7">
    <source>
        <dbReference type="ARBA" id="ARBA00023049"/>
    </source>
</evidence>
<reference evidence="10 11" key="1">
    <citation type="submission" date="2014-07" db="EMBL/GenBank/DDBJ databases">
        <title>Methanogenic archaea and the global carbon cycle.</title>
        <authorList>
            <person name="Henriksen J.R."/>
            <person name="Luke J."/>
            <person name="Reinhart S."/>
            <person name="Benedict M.N."/>
            <person name="Youngblut N.D."/>
            <person name="Metcalf M.E."/>
            <person name="Whitaker R.J."/>
            <person name="Metcalf W.W."/>
        </authorList>
    </citation>
    <scope>NUCLEOTIDE SEQUENCE [LARGE SCALE GENOMIC DNA]</scope>
    <source>
        <strain evidence="10 11">Wiesmoor</strain>
    </source>
</reference>
<evidence type="ECO:0000256" key="1">
    <source>
        <dbReference type="ARBA" id="ARBA00001947"/>
    </source>
</evidence>
<dbReference type="InterPro" id="IPR018497">
    <property type="entry name" value="Peptidase_M13_C"/>
</dbReference>
<dbReference type="RefSeq" id="WP_011307775.1">
    <property type="nucleotide sequence ID" value="NZ_CP009526.1"/>
</dbReference>
<dbReference type="CDD" id="cd08662">
    <property type="entry name" value="M13"/>
    <property type="match status" value="1"/>
</dbReference>
<dbReference type="GO" id="GO:0004222">
    <property type="term" value="F:metalloendopeptidase activity"/>
    <property type="evidence" value="ECO:0007669"/>
    <property type="project" value="InterPro"/>
</dbReference>
<proteinExistence type="inferred from homology"/>
<dbReference type="GO" id="GO:0005886">
    <property type="term" value="C:plasma membrane"/>
    <property type="evidence" value="ECO:0007669"/>
    <property type="project" value="TreeGrafter"/>
</dbReference>
<evidence type="ECO:0000259" key="8">
    <source>
        <dbReference type="Pfam" id="PF01431"/>
    </source>
</evidence>
<dbReference type="PANTHER" id="PTHR11733">
    <property type="entry name" value="ZINC METALLOPROTEASE FAMILY M13 NEPRILYSIN-RELATED"/>
    <property type="match status" value="1"/>
</dbReference>
<dbReference type="PRINTS" id="PR00786">
    <property type="entry name" value="NEPRILYSIN"/>
</dbReference>
<dbReference type="InterPro" id="IPR042089">
    <property type="entry name" value="Peptidase_M13_dom_2"/>
</dbReference>
<dbReference type="HOGENOM" id="CLU_006187_7_2_2"/>
<keyword evidence="5" id="KW-0378">Hydrolase</keyword>
<evidence type="ECO:0000256" key="2">
    <source>
        <dbReference type="ARBA" id="ARBA00007357"/>
    </source>
</evidence>
<organism evidence="10 11">
    <name type="scientific">Methanosarcina barkeri str. Wiesmoor</name>
    <dbReference type="NCBI Taxonomy" id="1434109"/>
    <lineage>
        <taxon>Archaea</taxon>
        <taxon>Methanobacteriati</taxon>
        <taxon>Methanobacteriota</taxon>
        <taxon>Stenosarchaea group</taxon>
        <taxon>Methanomicrobia</taxon>
        <taxon>Methanosarcinales</taxon>
        <taxon>Methanosarcinaceae</taxon>
        <taxon>Methanosarcina</taxon>
    </lineage>
</organism>
<dbReference type="Pfam" id="PF01431">
    <property type="entry name" value="Peptidase_M13"/>
    <property type="match status" value="1"/>
</dbReference>
<dbReference type="InterPro" id="IPR024079">
    <property type="entry name" value="MetalloPept_cat_dom_sf"/>
</dbReference>
<dbReference type="Gene3D" id="3.40.390.10">
    <property type="entry name" value="Collagenase (Catalytic Domain)"/>
    <property type="match status" value="1"/>
</dbReference>
<dbReference type="PATRIC" id="fig|1434109.4.peg.2428"/>
<keyword evidence="7" id="KW-0482">Metalloprotease</keyword>
<dbReference type="Gene3D" id="1.10.1380.10">
    <property type="entry name" value="Neutral endopeptidase , domain2"/>
    <property type="match status" value="1"/>
</dbReference>
<evidence type="ECO:0000256" key="4">
    <source>
        <dbReference type="ARBA" id="ARBA00022723"/>
    </source>
</evidence>
<dbReference type="SUPFAM" id="SSF55486">
    <property type="entry name" value="Metalloproteases ('zincins'), catalytic domain"/>
    <property type="match status" value="1"/>
</dbReference>
<dbReference type="Proteomes" id="UP000033038">
    <property type="component" value="Chromosome"/>
</dbReference>
<dbReference type="PROSITE" id="PS51885">
    <property type="entry name" value="NEPRILYSIN"/>
    <property type="match status" value="1"/>
</dbReference>
<evidence type="ECO:0000259" key="9">
    <source>
        <dbReference type="Pfam" id="PF05649"/>
    </source>
</evidence>
<dbReference type="InterPro" id="IPR000718">
    <property type="entry name" value="Peptidase_M13"/>
</dbReference>
<keyword evidence="4" id="KW-0479">Metal-binding</keyword>
<comment type="cofactor">
    <cofactor evidence="1">
        <name>Zn(2+)</name>
        <dbReference type="ChEBI" id="CHEBI:29105"/>
    </cofactor>
</comment>
<dbReference type="InterPro" id="IPR008753">
    <property type="entry name" value="Peptidase_M13_N"/>
</dbReference>
<evidence type="ECO:0000256" key="6">
    <source>
        <dbReference type="ARBA" id="ARBA00022833"/>
    </source>
</evidence>
<name>A0A0E3QJY8_METBA</name>